<evidence type="ECO:0000259" key="1">
    <source>
        <dbReference type="PROSITE" id="PS50181"/>
    </source>
</evidence>
<dbReference type="InterPro" id="IPR001810">
    <property type="entry name" value="F-box_dom"/>
</dbReference>
<accession>A0A8K0UIM9</accession>
<dbReference type="EMBL" id="JAEVFJ010000033">
    <property type="protein sequence ID" value="KAH8092242.1"/>
    <property type="molecule type" value="Genomic_DNA"/>
</dbReference>
<evidence type="ECO:0000313" key="2">
    <source>
        <dbReference type="EMBL" id="KAH8092242.1"/>
    </source>
</evidence>
<sequence length="549" mass="61182">MSVLSSSDKEESLNAQADLQKTMIASSESNTSQVISTALPATETYELSPMSKIPPEILAEIFIHARYQDRTAGWLAITLVCRHWRELALDTTALWNDVTFSATNLGSTHIDPRHLARAKQSPMRLEITAFAFTESLRLLLSEVHRAETLVIITFGSTMLSILQHLPPSAPLLTSLQVYINTESGVTRNTEFLNGCETPALRSLSIFHYTWDWTETFTLPRGLTSLTLFIDESGCDMNRLVHAVQGLPVLKSLTLAHLHHSVIPAFVAPTVKMILTHLQEMSISGFPPDVVRFLDHFNYPLSATTSLDLKDVENFDFNDLSLLLGPIRSRMEITANLMTELVLSGSLMEIYVDKAPVPSIYSSSPEPPHPPFFRLAMPPEGISVHLPLWNITSLGIPRDFQFEDTLDRPTWARLFQRIPNVEILAIGGQRMSSSFPYMRPATVLTLLGLRIVPAATTGEEESTYLFPRLKHLFLRDITLSPLGRNDFTFLQSLAEVLVSRAAAGYKLELLTVAECCVGSEDAMEKFRALARVDVVWDSTVEVVSQVDSDN</sequence>
<proteinExistence type="predicted"/>
<reference evidence="2" key="1">
    <citation type="journal article" date="2021" name="New Phytol.">
        <title>Evolutionary innovations through gain and loss of genes in the ectomycorrhizal Boletales.</title>
        <authorList>
            <person name="Wu G."/>
            <person name="Miyauchi S."/>
            <person name="Morin E."/>
            <person name="Kuo A."/>
            <person name="Drula E."/>
            <person name="Varga T."/>
            <person name="Kohler A."/>
            <person name="Feng B."/>
            <person name="Cao Y."/>
            <person name="Lipzen A."/>
            <person name="Daum C."/>
            <person name="Hundley H."/>
            <person name="Pangilinan J."/>
            <person name="Johnson J."/>
            <person name="Barry K."/>
            <person name="LaButti K."/>
            <person name="Ng V."/>
            <person name="Ahrendt S."/>
            <person name="Min B."/>
            <person name="Choi I.G."/>
            <person name="Park H."/>
            <person name="Plett J.M."/>
            <person name="Magnuson J."/>
            <person name="Spatafora J.W."/>
            <person name="Nagy L.G."/>
            <person name="Henrissat B."/>
            <person name="Grigoriev I.V."/>
            <person name="Yang Z.L."/>
            <person name="Xu J."/>
            <person name="Martin F.M."/>
        </authorList>
    </citation>
    <scope>NUCLEOTIDE SEQUENCE</scope>
    <source>
        <strain evidence="2">KKN 215</strain>
    </source>
</reference>
<dbReference type="InterPro" id="IPR036047">
    <property type="entry name" value="F-box-like_dom_sf"/>
</dbReference>
<comment type="caution">
    <text evidence="2">The sequence shown here is derived from an EMBL/GenBank/DDBJ whole genome shotgun (WGS) entry which is preliminary data.</text>
</comment>
<keyword evidence="3" id="KW-1185">Reference proteome</keyword>
<dbReference type="SUPFAM" id="SSF81383">
    <property type="entry name" value="F-box domain"/>
    <property type="match status" value="1"/>
</dbReference>
<evidence type="ECO:0000313" key="3">
    <source>
        <dbReference type="Proteomes" id="UP000813824"/>
    </source>
</evidence>
<organism evidence="2 3">
    <name type="scientific">Cristinia sonorae</name>
    <dbReference type="NCBI Taxonomy" id="1940300"/>
    <lineage>
        <taxon>Eukaryota</taxon>
        <taxon>Fungi</taxon>
        <taxon>Dikarya</taxon>
        <taxon>Basidiomycota</taxon>
        <taxon>Agaricomycotina</taxon>
        <taxon>Agaricomycetes</taxon>
        <taxon>Agaricomycetidae</taxon>
        <taxon>Agaricales</taxon>
        <taxon>Pleurotineae</taxon>
        <taxon>Stephanosporaceae</taxon>
        <taxon>Cristinia</taxon>
    </lineage>
</organism>
<name>A0A8K0UIM9_9AGAR</name>
<dbReference type="PROSITE" id="PS50181">
    <property type="entry name" value="FBOX"/>
    <property type="match status" value="1"/>
</dbReference>
<dbReference type="OrthoDB" id="2884925at2759"/>
<dbReference type="Proteomes" id="UP000813824">
    <property type="component" value="Unassembled WGS sequence"/>
</dbReference>
<dbReference type="SUPFAM" id="SSF52058">
    <property type="entry name" value="L domain-like"/>
    <property type="match status" value="1"/>
</dbReference>
<feature type="domain" description="F-box" evidence="1">
    <location>
        <begin position="47"/>
        <end position="98"/>
    </location>
</feature>
<gene>
    <name evidence="2" type="ORF">BXZ70DRAFT_1067139</name>
</gene>
<dbReference type="InterPro" id="IPR032675">
    <property type="entry name" value="LRR_dom_sf"/>
</dbReference>
<protein>
    <recommendedName>
        <fullName evidence="1">F-box domain-containing protein</fullName>
    </recommendedName>
</protein>
<dbReference type="Pfam" id="PF12937">
    <property type="entry name" value="F-box-like"/>
    <property type="match status" value="1"/>
</dbReference>
<dbReference type="AlphaFoldDB" id="A0A8K0UIM9"/>
<dbReference type="Gene3D" id="3.80.10.10">
    <property type="entry name" value="Ribonuclease Inhibitor"/>
    <property type="match status" value="1"/>
</dbReference>